<evidence type="ECO:0000313" key="3">
    <source>
        <dbReference type="Proteomes" id="UP000005203"/>
    </source>
</evidence>
<dbReference type="RefSeq" id="XP_016768372.2">
    <property type="nucleotide sequence ID" value="XM_016912883.2"/>
</dbReference>
<gene>
    <name evidence="4" type="primary">LOC724783</name>
</gene>
<proteinExistence type="predicted"/>
<evidence type="ECO:0000313" key="4">
    <source>
        <dbReference type="RefSeq" id="XP_016768372.2"/>
    </source>
</evidence>
<dbReference type="EnsemblMetazoa" id="XM_016912883">
    <property type="protein sequence ID" value="XP_016768372"/>
    <property type="gene ID" value="LOC724783"/>
</dbReference>
<protein>
    <submittedName>
        <fullName evidence="4">Uncharacterized protein LOC724783</fullName>
    </submittedName>
</protein>
<evidence type="ECO:0000313" key="2">
    <source>
        <dbReference type="EnsemblMetazoa" id="XP_016768372"/>
    </source>
</evidence>
<name>A0A7M7IGG1_APIME</name>
<dbReference type="KEGG" id="ame:724783"/>
<accession>A0A7M7IGG1</accession>
<keyword evidence="3" id="KW-1185">Reference proteome</keyword>
<sequence length="181" mass="20206">MLLANQTREDTTRRTVATPRARRVTRRQPIARAIMAIRPSTPSTSRTATSTHSRSMLPTAKRMLTRKVATTRQPLVPGKRVITRVQALSLILIMRSMRVITRPKPTITAVILAKMAPTIRIMNQNLRVTDTVKATRTETVSTVLTKATAPTRKALVMNTETMEAITTNPLPNDNTEEILQL</sequence>
<evidence type="ECO:0000256" key="1">
    <source>
        <dbReference type="SAM" id="MobiDB-lite"/>
    </source>
</evidence>
<dbReference type="Proteomes" id="UP000005203">
    <property type="component" value="Linkage group LG6"/>
</dbReference>
<reference evidence="4" key="2">
    <citation type="submission" date="2025-04" db="UniProtKB">
        <authorList>
            <consortium name="RefSeq"/>
        </authorList>
    </citation>
    <scope>IDENTIFICATION</scope>
    <source>
        <strain evidence="4">DH4</strain>
        <tissue evidence="4">Whole body</tissue>
    </source>
</reference>
<reference evidence="2" key="1">
    <citation type="submission" date="2021-01" db="UniProtKB">
        <authorList>
            <consortium name="EnsemblMetazoa"/>
        </authorList>
    </citation>
    <scope>IDENTIFICATION</scope>
    <source>
        <strain evidence="2">DH4</strain>
    </source>
</reference>
<dbReference type="AlphaFoldDB" id="A0A7M7IGG1"/>
<dbReference type="GeneID" id="724783"/>
<feature type="region of interest" description="Disordered" evidence="1">
    <location>
        <begin position="1"/>
        <end position="20"/>
    </location>
</feature>
<accession>A0A8B7KK10</accession>
<organism evidence="2">
    <name type="scientific">Apis mellifera</name>
    <name type="common">Honeybee</name>
    <dbReference type="NCBI Taxonomy" id="7460"/>
    <lineage>
        <taxon>Eukaryota</taxon>
        <taxon>Metazoa</taxon>
        <taxon>Ecdysozoa</taxon>
        <taxon>Arthropoda</taxon>
        <taxon>Hexapoda</taxon>
        <taxon>Insecta</taxon>
        <taxon>Pterygota</taxon>
        <taxon>Neoptera</taxon>
        <taxon>Endopterygota</taxon>
        <taxon>Hymenoptera</taxon>
        <taxon>Apocrita</taxon>
        <taxon>Aculeata</taxon>
        <taxon>Apoidea</taxon>
        <taxon>Anthophila</taxon>
        <taxon>Apidae</taxon>
        <taxon>Apis</taxon>
    </lineage>
</organism>